<dbReference type="InterPro" id="IPR047629">
    <property type="entry name" value="IS1182_transpos"/>
</dbReference>
<evidence type="ECO:0000313" key="3">
    <source>
        <dbReference type="EMBL" id="QNO55678.1"/>
    </source>
</evidence>
<dbReference type="AlphaFoldDB" id="A0A7G9Z5Z4"/>
<sequence length="545" mass="62608">MAFIRRLRNQNWLFPPTIADLIEEDHICRLVDDVVENIDFKSIKGRYDGPGSPAYHPKVMMKLLIQGTIDGIRSSRKISKATKENVVYMYLSDHLNPDFRTICRFRKDNLETIKLVIAEIAKLAREMGMVKLGHLSIDGTKIKASASNFSVVSKEELDEIKEAIDMELQKGIEIDEMEDHIYGDTDPDKLPKSFKDIKEKIRKDKAAKIIDQYKNGDQKEKKRIEKQLGKVQNELEVSGKDFVSFTDPESRFMKNKKHFSEFSYNPQVTVDAEHGIVVAEDVVQNVRDVEQLKPQIEQIEDVFGKLPKNTIISADNDYHSAENIDFLKEHELDGYIPHEKLASKMQGKTKESGRFDKDNFKYNVEKDDFTCPNGETVKFGFEYFDKQKGKQVRVYRGTGCAQCPDKKLCTKSKRGPRRIKCYGNEANLREMAEKMESPEGQDVYRVRAKTVERLFGHVKQNIGLREFLTRGLQGVRAEFSLACIAHNLKRIWTIKSQTEAIEVNSTKNGRIDQSSLKNMCRSIKGVWSQILSSFSKGLSIYQLSY</sequence>
<name>A0A7G9Z5Z4_9EURY</name>
<dbReference type="Pfam" id="PF05598">
    <property type="entry name" value="DUF772"/>
    <property type="match status" value="1"/>
</dbReference>
<evidence type="ECO:0000259" key="1">
    <source>
        <dbReference type="Pfam" id="PF05598"/>
    </source>
</evidence>
<gene>
    <name evidence="3" type="ORF">EEOEGNLI_00015</name>
</gene>
<feature type="domain" description="Transposase InsH N-terminal" evidence="1">
    <location>
        <begin position="18"/>
        <end position="107"/>
    </location>
</feature>
<dbReference type="InterPro" id="IPR008490">
    <property type="entry name" value="Transposase_InsH_N"/>
</dbReference>
<proteinExistence type="predicted"/>
<dbReference type="EMBL" id="MT631625">
    <property type="protein sequence ID" value="QNO55678.1"/>
    <property type="molecule type" value="Genomic_DNA"/>
</dbReference>
<dbReference type="NCBIfam" id="NF033551">
    <property type="entry name" value="transpos_IS1182"/>
    <property type="match status" value="1"/>
</dbReference>
<dbReference type="InterPro" id="IPR025668">
    <property type="entry name" value="Tnp_DDE_dom"/>
</dbReference>
<dbReference type="PANTHER" id="PTHR33408">
    <property type="entry name" value="TRANSPOSASE"/>
    <property type="match status" value="1"/>
</dbReference>
<dbReference type="PANTHER" id="PTHR33408:SF2">
    <property type="entry name" value="TRANSPOSASE DDE DOMAIN-CONTAINING PROTEIN"/>
    <property type="match status" value="1"/>
</dbReference>
<evidence type="ECO:0008006" key="4">
    <source>
        <dbReference type="Google" id="ProtNLM"/>
    </source>
</evidence>
<feature type="domain" description="Transposase DDE" evidence="2">
    <location>
        <begin position="370"/>
        <end position="492"/>
    </location>
</feature>
<evidence type="ECO:0000259" key="2">
    <source>
        <dbReference type="Pfam" id="PF13751"/>
    </source>
</evidence>
<reference evidence="3" key="1">
    <citation type="submission" date="2020-06" db="EMBL/GenBank/DDBJ databases">
        <title>Unique genomic features of the anaerobic methanotrophic archaea.</title>
        <authorList>
            <person name="Chadwick G.L."/>
            <person name="Skennerton C.T."/>
            <person name="Laso-Perez R."/>
            <person name="Leu A.O."/>
            <person name="Speth D.R."/>
            <person name="Yu H."/>
            <person name="Morgan-Lang C."/>
            <person name="Hatzenpichler R."/>
            <person name="Goudeau D."/>
            <person name="Malmstrom R."/>
            <person name="Brazelton W.J."/>
            <person name="Woyke T."/>
            <person name="Hallam S.J."/>
            <person name="Tyson G.W."/>
            <person name="Wegener G."/>
            <person name="Boetius A."/>
            <person name="Orphan V."/>
        </authorList>
    </citation>
    <scope>NUCLEOTIDE SEQUENCE</scope>
</reference>
<accession>A0A7G9Z5Z4</accession>
<organism evidence="3">
    <name type="scientific">Candidatus Methanophaga sp. ANME-1 ERB7</name>
    <dbReference type="NCBI Taxonomy" id="2759913"/>
    <lineage>
        <taxon>Archaea</taxon>
        <taxon>Methanobacteriati</taxon>
        <taxon>Methanobacteriota</taxon>
        <taxon>Stenosarchaea group</taxon>
        <taxon>Methanomicrobia</taxon>
        <taxon>Candidatus Methanophagales</taxon>
        <taxon>Candidatus Methanophagaceae</taxon>
        <taxon>Candidatus Methanophaga</taxon>
    </lineage>
</organism>
<dbReference type="Pfam" id="PF13751">
    <property type="entry name" value="DDE_Tnp_1_6"/>
    <property type="match status" value="1"/>
</dbReference>
<protein>
    <recommendedName>
        <fullName evidence="4">Transposase DDE domain-containing protein</fullName>
    </recommendedName>
</protein>